<accession>A0A8C4ZD75</accession>
<dbReference type="Gene3D" id="3.30.720.50">
    <property type="match status" value="1"/>
</dbReference>
<dbReference type="Ensembl" id="ENSGMOT00000012321.2">
    <property type="protein sequence ID" value="ENSGMOP00000011997.2"/>
    <property type="gene ID" value="ENSGMOG00000011217.2"/>
</dbReference>
<proteinExistence type="inferred from homology"/>
<organism evidence="11 12">
    <name type="scientific">Gadus morhua</name>
    <name type="common">Atlantic cod</name>
    <dbReference type="NCBI Taxonomy" id="8049"/>
    <lineage>
        <taxon>Eukaryota</taxon>
        <taxon>Metazoa</taxon>
        <taxon>Chordata</taxon>
        <taxon>Craniata</taxon>
        <taxon>Vertebrata</taxon>
        <taxon>Euteleostomi</taxon>
        <taxon>Actinopterygii</taxon>
        <taxon>Neopterygii</taxon>
        <taxon>Teleostei</taxon>
        <taxon>Neoteleostei</taxon>
        <taxon>Acanthomorphata</taxon>
        <taxon>Zeiogadaria</taxon>
        <taxon>Gadariae</taxon>
        <taxon>Gadiformes</taxon>
        <taxon>Gadoidei</taxon>
        <taxon>Gadidae</taxon>
        <taxon>Gadus</taxon>
    </lineage>
</organism>
<dbReference type="GO" id="GO:0003950">
    <property type="term" value="F:NAD+ poly-ADP-ribosyltransferase activity"/>
    <property type="evidence" value="ECO:0007669"/>
    <property type="project" value="UniProtKB-UniRule"/>
</dbReference>
<dbReference type="GO" id="GO:0003714">
    <property type="term" value="F:transcription corepressor activity"/>
    <property type="evidence" value="ECO:0007669"/>
    <property type="project" value="TreeGrafter"/>
</dbReference>
<dbReference type="PROSITE" id="PS51059">
    <property type="entry name" value="PARP_CATALYTIC"/>
    <property type="match status" value="1"/>
</dbReference>
<dbReference type="InterPro" id="IPR004170">
    <property type="entry name" value="WWE_dom"/>
</dbReference>
<evidence type="ECO:0000313" key="12">
    <source>
        <dbReference type="Proteomes" id="UP000694546"/>
    </source>
</evidence>
<evidence type="ECO:0000259" key="9">
    <source>
        <dbReference type="PROSITE" id="PS50918"/>
    </source>
</evidence>
<dbReference type="InterPro" id="IPR012317">
    <property type="entry name" value="Poly(ADP-ribose)pol_cat_dom"/>
</dbReference>
<evidence type="ECO:0000256" key="6">
    <source>
        <dbReference type="ARBA" id="ARBA00024347"/>
    </source>
</evidence>
<comment type="subcellular location">
    <subcellularLocation>
        <location evidence="1">Nucleus</location>
    </subcellularLocation>
</comment>
<dbReference type="PANTHER" id="PTHR14453:SF101">
    <property type="entry name" value="POLY [ADP-RIBOSE] POLYMERASE"/>
    <property type="match status" value="1"/>
</dbReference>
<dbReference type="Gene3D" id="3.90.228.10">
    <property type="match status" value="1"/>
</dbReference>
<dbReference type="GO" id="GO:1990404">
    <property type="term" value="F:NAD+-protein mono-ADP-ribosyltransferase activity"/>
    <property type="evidence" value="ECO:0007669"/>
    <property type="project" value="TreeGrafter"/>
</dbReference>
<dbReference type="SUPFAM" id="SSF117839">
    <property type="entry name" value="WWE domain"/>
    <property type="match status" value="1"/>
</dbReference>
<dbReference type="PANTHER" id="PTHR14453">
    <property type="entry name" value="PARP/ZINC FINGER CCCH TYPE DOMAIN CONTAINING PROTEIN"/>
    <property type="match status" value="1"/>
</dbReference>
<keyword evidence="3 7" id="KW-0808">Transferase</keyword>
<evidence type="ECO:0000256" key="7">
    <source>
        <dbReference type="RuleBase" id="RU362114"/>
    </source>
</evidence>
<dbReference type="GO" id="GO:0070212">
    <property type="term" value="P:protein poly-ADP-ribosylation"/>
    <property type="evidence" value="ECO:0007669"/>
    <property type="project" value="TreeGrafter"/>
</dbReference>
<feature type="coiled-coil region" evidence="8">
    <location>
        <begin position="140"/>
        <end position="167"/>
    </location>
</feature>
<evidence type="ECO:0000259" key="10">
    <source>
        <dbReference type="PROSITE" id="PS51059"/>
    </source>
</evidence>
<dbReference type="GO" id="GO:0010629">
    <property type="term" value="P:negative regulation of gene expression"/>
    <property type="evidence" value="ECO:0007669"/>
    <property type="project" value="TreeGrafter"/>
</dbReference>
<reference evidence="11" key="1">
    <citation type="submission" date="2025-08" db="UniProtKB">
        <authorList>
            <consortium name="Ensembl"/>
        </authorList>
    </citation>
    <scope>IDENTIFICATION</scope>
</reference>
<evidence type="ECO:0000256" key="3">
    <source>
        <dbReference type="ARBA" id="ARBA00022679"/>
    </source>
</evidence>
<dbReference type="PROSITE" id="PS50918">
    <property type="entry name" value="WWE"/>
    <property type="match status" value="1"/>
</dbReference>
<dbReference type="EC" id="2.4.2.-" evidence="7"/>
<evidence type="ECO:0000256" key="2">
    <source>
        <dbReference type="ARBA" id="ARBA00022676"/>
    </source>
</evidence>
<dbReference type="GeneTree" id="ENSGT00940000165390"/>
<dbReference type="GO" id="GO:0005634">
    <property type="term" value="C:nucleus"/>
    <property type="evidence" value="ECO:0007669"/>
    <property type="project" value="UniProtKB-SubCell"/>
</dbReference>
<evidence type="ECO:0000256" key="4">
    <source>
        <dbReference type="ARBA" id="ARBA00023027"/>
    </source>
</evidence>
<dbReference type="Pfam" id="PF00644">
    <property type="entry name" value="PARP"/>
    <property type="match status" value="1"/>
</dbReference>
<evidence type="ECO:0000313" key="11">
    <source>
        <dbReference type="Ensembl" id="ENSGMOP00000011997.2"/>
    </source>
</evidence>
<keyword evidence="5" id="KW-0539">Nucleus</keyword>
<keyword evidence="12" id="KW-1185">Reference proteome</keyword>
<dbReference type="InterPro" id="IPR052056">
    <property type="entry name" value="Mono-ARTD/PARP"/>
</dbReference>
<feature type="domain" description="WWE" evidence="9">
    <location>
        <begin position="155"/>
        <end position="233"/>
    </location>
</feature>
<dbReference type="CDD" id="cd01439">
    <property type="entry name" value="TCCD_inducible_PARP_like"/>
    <property type="match status" value="1"/>
</dbReference>
<sequence>HFIAPLDVHIVIFQANMFQDFRKSLKKSKISAPQGGVVAPTQQPSMCLAGACGDVSFPKVKVEVLGCCSSDLANVKKLVDDLVTKEWKLHHISSPYLALLLPSEKQAIVALSRSLQVCVSVSAPDKATMSGKEADVLTMVLQIEKDLQKAKERATRQEEEKRLWKTVRWEVCNREAWAELDPSVSLDLEHALHKKVPSISYTLQNQTYTVNLDKMERTDRNGTIARIKRTLKAEPPTHWDRMDDKTLDIVDLSPSSEQYKRVQANFLQTSKDPNSIQRIQSKDQWQRYAVKKQMLDKKYPQNKNEMDLYHGTTAEICQKVNSNGFNRSFCGTNATVYGNGTYFAKQSWYSCNDTYSNPDAQGLKYMYQARVLVAKPCLGTPGMVEPAPLDPSNPYSGLHDCAVDNVQNPFIYVVFSDAGVYPDYLISFKAS</sequence>
<evidence type="ECO:0000256" key="8">
    <source>
        <dbReference type="SAM" id="Coils"/>
    </source>
</evidence>
<dbReference type="SUPFAM" id="SSF56399">
    <property type="entry name" value="ADP-ribosylation"/>
    <property type="match status" value="1"/>
</dbReference>
<feature type="domain" description="PARP catalytic" evidence="10">
    <location>
        <begin position="235"/>
        <end position="431"/>
    </location>
</feature>
<keyword evidence="8" id="KW-0175">Coiled coil</keyword>
<evidence type="ECO:0000256" key="1">
    <source>
        <dbReference type="ARBA" id="ARBA00004123"/>
    </source>
</evidence>
<dbReference type="Pfam" id="PF02825">
    <property type="entry name" value="WWE"/>
    <property type="match status" value="1"/>
</dbReference>
<dbReference type="GO" id="GO:0005737">
    <property type="term" value="C:cytoplasm"/>
    <property type="evidence" value="ECO:0007669"/>
    <property type="project" value="TreeGrafter"/>
</dbReference>
<dbReference type="Proteomes" id="UP000694546">
    <property type="component" value="Chromosome 20"/>
</dbReference>
<name>A0A8C4ZD75_GADMO</name>
<reference evidence="11" key="2">
    <citation type="submission" date="2025-09" db="UniProtKB">
        <authorList>
            <consortium name="Ensembl"/>
        </authorList>
    </citation>
    <scope>IDENTIFICATION</scope>
</reference>
<keyword evidence="2 7" id="KW-0328">Glycosyltransferase</keyword>
<dbReference type="InterPro" id="IPR037197">
    <property type="entry name" value="WWE_dom_sf"/>
</dbReference>
<dbReference type="OMA" id="IPKICHI"/>
<dbReference type="AlphaFoldDB" id="A0A8C4ZD75"/>
<protein>
    <recommendedName>
        <fullName evidence="7">Poly [ADP-ribose] polymerase</fullName>
        <shortName evidence="7">PARP</shortName>
        <ecNumber evidence="7">2.4.2.-</ecNumber>
    </recommendedName>
</protein>
<keyword evidence="4 7" id="KW-0520">NAD</keyword>
<comment type="similarity">
    <text evidence="6">Belongs to the ARTD/PARP family.</text>
</comment>
<evidence type="ECO:0000256" key="5">
    <source>
        <dbReference type="ARBA" id="ARBA00023242"/>
    </source>
</evidence>